<accession>A0ABU4S7H2</accession>
<evidence type="ECO:0000259" key="1">
    <source>
        <dbReference type="PROSITE" id="PS51186"/>
    </source>
</evidence>
<dbReference type="Proteomes" id="UP001271890">
    <property type="component" value="Unassembled WGS sequence"/>
</dbReference>
<dbReference type="EMBL" id="VCDN01000013">
    <property type="protein sequence ID" value="MDX7986490.1"/>
    <property type="molecule type" value="Genomic_DNA"/>
</dbReference>
<organism evidence="2 3">
    <name type="scientific">Xenorhabdus santafensis</name>
    <dbReference type="NCBI Taxonomy" id="2582833"/>
    <lineage>
        <taxon>Bacteria</taxon>
        <taxon>Pseudomonadati</taxon>
        <taxon>Pseudomonadota</taxon>
        <taxon>Gammaproteobacteria</taxon>
        <taxon>Enterobacterales</taxon>
        <taxon>Morganellaceae</taxon>
        <taxon>Xenorhabdus</taxon>
    </lineage>
</organism>
<sequence length="148" mass="16747">MGFLTKSITPDTAGFLELVDESIHFKFNMLSRLHDNWHNGSNHFDAPGEKLLGAFYDGTLIGICGLNNDPYELQARTGRIRHLYVGSNYRKMNIGTNLLNAIIEGTGQHFDFLNTNAPRSAFSFYERIGFIRLNGINKVTHRLFLQAP</sequence>
<dbReference type="SUPFAM" id="SSF55729">
    <property type="entry name" value="Acyl-CoA N-acyltransferases (Nat)"/>
    <property type="match status" value="1"/>
</dbReference>
<keyword evidence="3" id="KW-1185">Reference proteome</keyword>
<evidence type="ECO:0000313" key="2">
    <source>
        <dbReference type="EMBL" id="MDX7986490.1"/>
    </source>
</evidence>
<protein>
    <submittedName>
        <fullName evidence="2">GNAT family N-acetyltransferase</fullName>
    </submittedName>
</protein>
<dbReference type="RefSeq" id="WP_319928934.1">
    <property type="nucleotide sequence ID" value="NZ_VCDN01000013.1"/>
</dbReference>
<reference evidence="3" key="1">
    <citation type="journal article" date="2024" name="Toxins">
        <title>Genome Sequence Analysis of Native Xenorhabdus Strains Isolated from Entomopathogenic Nematodes in Argentina.</title>
        <authorList>
            <person name="Palma L."/>
            <person name="Frizzo L."/>
            <person name="Kaiser S."/>
            <person name="Berry C."/>
            <person name="Caballero P."/>
            <person name="Bode H.B."/>
            <person name="Del Valle E.E."/>
        </authorList>
    </citation>
    <scope>NUCLEOTIDE SEQUENCE [LARGE SCALE GENOMIC DNA]</scope>
    <source>
        <strain evidence="3">12</strain>
    </source>
</reference>
<dbReference type="Gene3D" id="3.40.630.30">
    <property type="match status" value="1"/>
</dbReference>
<feature type="domain" description="N-acetyltransferase" evidence="1">
    <location>
        <begin position="3"/>
        <end position="146"/>
    </location>
</feature>
<dbReference type="Pfam" id="PF00583">
    <property type="entry name" value="Acetyltransf_1"/>
    <property type="match status" value="1"/>
</dbReference>
<dbReference type="InterPro" id="IPR016181">
    <property type="entry name" value="Acyl_CoA_acyltransferase"/>
</dbReference>
<evidence type="ECO:0000313" key="3">
    <source>
        <dbReference type="Proteomes" id="UP001271890"/>
    </source>
</evidence>
<comment type="caution">
    <text evidence="2">The sequence shown here is derived from an EMBL/GenBank/DDBJ whole genome shotgun (WGS) entry which is preliminary data.</text>
</comment>
<name>A0ABU4S7H2_9GAMM</name>
<dbReference type="PROSITE" id="PS51186">
    <property type="entry name" value="GNAT"/>
    <property type="match status" value="1"/>
</dbReference>
<gene>
    <name evidence="2" type="ORF">FE392_03955</name>
</gene>
<proteinExistence type="predicted"/>
<dbReference type="CDD" id="cd04301">
    <property type="entry name" value="NAT_SF"/>
    <property type="match status" value="1"/>
</dbReference>
<dbReference type="InterPro" id="IPR000182">
    <property type="entry name" value="GNAT_dom"/>
</dbReference>